<comment type="caution">
    <text evidence="5">The sequence shown here is derived from an EMBL/GenBank/DDBJ whole genome shotgun (WGS) entry which is preliminary data.</text>
</comment>
<evidence type="ECO:0000313" key="6">
    <source>
        <dbReference type="EMBL" id="CAL1152154.1"/>
    </source>
</evidence>
<dbReference type="Gene3D" id="3.90.640.10">
    <property type="entry name" value="Actin, Chain A, domain 4"/>
    <property type="match status" value="2"/>
</dbReference>
<dbReference type="GO" id="GO:0051082">
    <property type="term" value="F:unfolded protein binding"/>
    <property type="evidence" value="ECO:0007669"/>
    <property type="project" value="InterPro"/>
</dbReference>
<gene>
    <name evidence="5" type="ORF">C1SCF055_LOCUS25051</name>
</gene>
<dbReference type="Gene3D" id="2.60.34.10">
    <property type="entry name" value="Substrate Binding Domain Of DNAk, Chain A, domain 1"/>
    <property type="match status" value="2"/>
</dbReference>
<feature type="compositionally biased region" description="Basic and acidic residues" evidence="4">
    <location>
        <begin position="707"/>
        <end position="730"/>
    </location>
</feature>
<evidence type="ECO:0008006" key="8">
    <source>
        <dbReference type="Google" id="ProtNLM"/>
    </source>
</evidence>
<dbReference type="InterPro" id="IPR029048">
    <property type="entry name" value="HSP70_C_sf"/>
</dbReference>
<feature type="region of interest" description="Disordered" evidence="4">
    <location>
        <begin position="685"/>
        <end position="748"/>
    </location>
</feature>
<name>A0A9P1G2Q3_9DINO</name>
<organism evidence="5">
    <name type="scientific">Cladocopium goreaui</name>
    <dbReference type="NCBI Taxonomy" id="2562237"/>
    <lineage>
        <taxon>Eukaryota</taxon>
        <taxon>Sar</taxon>
        <taxon>Alveolata</taxon>
        <taxon>Dinophyceae</taxon>
        <taxon>Suessiales</taxon>
        <taxon>Symbiodiniaceae</taxon>
        <taxon>Cladocopium</taxon>
    </lineage>
</organism>
<dbReference type="FunFam" id="1.20.1270.10:FF:000001">
    <property type="entry name" value="Molecular chaperone DnaK"/>
    <property type="match status" value="2"/>
</dbReference>
<dbReference type="GO" id="GO:0140662">
    <property type="term" value="F:ATP-dependent protein folding chaperone"/>
    <property type="evidence" value="ECO:0007669"/>
    <property type="project" value="InterPro"/>
</dbReference>
<dbReference type="PROSITE" id="PS00329">
    <property type="entry name" value="HSP70_2"/>
    <property type="match status" value="2"/>
</dbReference>
<keyword evidence="1" id="KW-0547">Nucleotide-binding</keyword>
<dbReference type="PROSITE" id="PS00297">
    <property type="entry name" value="HSP70_1"/>
    <property type="match status" value="2"/>
</dbReference>
<dbReference type="CDD" id="cd10234">
    <property type="entry name" value="ASKHA_NBD_HSP70_DnaK-like"/>
    <property type="match status" value="2"/>
</dbReference>
<evidence type="ECO:0000256" key="4">
    <source>
        <dbReference type="SAM" id="MobiDB-lite"/>
    </source>
</evidence>
<feature type="region of interest" description="Disordered" evidence="4">
    <location>
        <begin position="1435"/>
        <end position="1477"/>
    </location>
</feature>
<keyword evidence="7" id="KW-1185">Reference proteome</keyword>
<dbReference type="EMBL" id="CAMXCT010002542">
    <property type="protein sequence ID" value="CAI3998779.1"/>
    <property type="molecule type" value="Genomic_DNA"/>
</dbReference>
<evidence type="ECO:0000313" key="5">
    <source>
        <dbReference type="EMBL" id="CAI3998779.1"/>
    </source>
</evidence>
<dbReference type="NCBIfam" id="TIGR02350">
    <property type="entry name" value="prok_dnaK"/>
    <property type="match status" value="2"/>
</dbReference>
<dbReference type="InterPro" id="IPR012725">
    <property type="entry name" value="Chaperone_DnaK"/>
</dbReference>
<dbReference type="InterPro" id="IPR018181">
    <property type="entry name" value="Heat_shock_70_CS"/>
</dbReference>
<dbReference type="PANTHER" id="PTHR19375">
    <property type="entry name" value="HEAT SHOCK PROTEIN 70KDA"/>
    <property type="match status" value="1"/>
</dbReference>
<dbReference type="SUPFAM" id="SSF53067">
    <property type="entry name" value="Actin-like ATPase domain"/>
    <property type="match status" value="4"/>
</dbReference>
<dbReference type="Pfam" id="PF00012">
    <property type="entry name" value="HSP70"/>
    <property type="match status" value="2"/>
</dbReference>
<evidence type="ECO:0000256" key="1">
    <source>
        <dbReference type="ARBA" id="ARBA00022741"/>
    </source>
</evidence>
<dbReference type="Gene3D" id="3.30.420.40">
    <property type="match status" value="4"/>
</dbReference>
<dbReference type="PRINTS" id="PR00301">
    <property type="entry name" value="HEATSHOCK70"/>
</dbReference>
<dbReference type="FunFam" id="3.30.420.40:FF:000004">
    <property type="entry name" value="Molecular chaperone DnaK"/>
    <property type="match status" value="2"/>
</dbReference>
<accession>A0A9P1G2Q3</accession>
<feature type="compositionally biased region" description="Basic and acidic residues" evidence="4">
    <location>
        <begin position="1461"/>
        <end position="1471"/>
    </location>
</feature>
<dbReference type="Gene3D" id="1.20.1270.10">
    <property type="match status" value="2"/>
</dbReference>
<evidence type="ECO:0000256" key="2">
    <source>
        <dbReference type="ARBA" id="ARBA00022840"/>
    </source>
</evidence>
<reference evidence="6" key="2">
    <citation type="submission" date="2024-04" db="EMBL/GenBank/DDBJ databases">
        <authorList>
            <person name="Chen Y."/>
            <person name="Shah S."/>
            <person name="Dougan E. K."/>
            <person name="Thang M."/>
            <person name="Chan C."/>
        </authorList>
    </citation>
    <scope>NUCLEOTIDE SEQUENCE [LARGE SCALE GENOMIC DNA]</scope>
</reference>
<dbReference type="Proteomes" id="UP001152797">
    <property type="component" value="Unassembled WGS sequence"/>
</dbReference>
<dbReference type="EMBL" id="CAMXCT020002542">
    <property type="protein sequence ID" value="CAL1152154.1"/>
    <property type="molecule type" value="Genomic_DNA"/>
</dbReference>
<dbReference type="PROSITE" id="PS01036">
    <property type="entry name" value="HSP70_3"/>
    <property type="match status" value="2"/>
</dbReference>
<feature type="coiled-coil region" evidence="3">
    <location>
        <begin position="1085"/>
        <end position="1112"/>
    </location>
</feature>
<evidence type="ECO:0000256" key="3">
    <source>
        <dbReference type="SAM" id="Coils"/>
    </source>
</evidence>
<sequence>MVSKKARAAAACAGLGGLAFVATPGSVARHVPAVEMAAGKAAAAETSNSAFTVGAAAMTAAGAVAASTRRKGRTSKVTARAEVAPGEKVVGIDLGTTNSAVAAMEAGSPTVIPNAEGARTTPSVVAYSKSGELLVGQIAKRQAVVNPENTFYSVKRFVGRQPNEVEEELKEVSYKVDFEGQKVKIDCPVMSKKFAPEEVSAQVLRKLSADAGKYLSATVQKAVVTVPAYFNDSQRQATKDAGKIAGLDVLRIVNEPTAASLAYGLEKKNNETILVFDLGGGTFDVSVLEVGDGVCEVLATHGDTHLGGDDFDKVIVDWLAEDFQKTEGIDLLKDRQALQRLTEAAEKAKMELSGVQEAKISLPFITADASGPKHIEESLSRAKFEQLASKLITRCRTPVESAMKDAKLSPSDIDEIVLVGGSTRIPAIQDLASELVGGKKPNQSVNPDEVVAVGAAVQAGVLAGDVKDIVLLDVTPLSLGVETLGGVATVLIPRNTTIPTKKTEVFSTATDSQPSVEIVVLQGERQFAKDNKILGTFRLDGVPPAPRGVPQIEVTFDIDANGILNVAAKDRGTGKEQTITIAGSSTLDKTDVEKMVQDAEANAAEDEKRKEAVETKNNAESLVYQTEKQLQELGEKVPADLKATIDPKLQALKDKVGEAEPDTELLKTMTKDLQEELMKVGQAAYANTGSPPPGDAAEAGSPPPGDAKAEAKAKDDVIDVDGHTRLETKKSSQVCLESGQGHKDTNDPTRRATLLDFVMVKKTSAAACIGLGGLAFVATPDGSHRVPVHHGPSADVASGAKAESGHTFAMTTCAMGAVAGAALSRRRSSRVTARAEVAPGEKVVGIDLGTTNSAVAAMEAGSPTVIPNAEGARTTPSVVAYSKSGELLVGQIAKRQAVVNPENTFYSVKRFVGRQPNEVEEELKEVSYKVDFEGQKVKIDCPVMSKKFAPEEVSAQVLRKLSADAGKYLSATVQKAVVTVPAYFNDSQRQATKDAGKIAGLDVLRIVNEPTAASLAYGLEKKNNETILVFDLGGGTFDVSVLEVGDGVCEVLATHGDTHLGGDDFDKVIVDWLAEDFQKTEGIDLLKDRQALQRLTEAAEKAKMELSGVQEAKISLPFITADASGPKHIEESLSRAKFEQLASELITRCRTPVESAMKDAKLSPSDIDEIVLVGGSTRIPAIQDLASELVGGKKPNQSVNPDEVVAVGAAVQAGVLAGDVKDIVLLDVTPLSLGVETLGGVATVLIPRNTTIPTKKTEVFSTATDSQPSVEIVVLQGERQFAKDNKILGTFRLDGVPPAPRGVPQIEVTFDIDANGILNVAAKDRGTGKEQTITIAGSSTLDKTDVEKMVQDAEANAAEDEKRKEAVETKNNAESLVYQTEKQLQELGEKVPADLKATIDPKLQALKDKVGEAEPDTELLKTMTKDLQEELMKVGQAAYANTGSPPPGDAAEAGSPPPGDAKAEAKAKDDVIDVDGQ</sequence>
<dbReference type="GO" id="GO:0005524">
    <property type="term" value="F:ATP binding"/>
    <property type="evidence" value="ECO:0007669"/>
    <property type="project" value="UniProtKB-KW"/>
</dbReference>
<dbReference type="InterPro" id="IPR029047">
    <property type="entry name" value="HSP70_peptide-bd_sf"/>
</dbReference>
<dbReference type="HAMAP" id="MF_00332">
    <property type="entry name" value="DnaK"/>
    <property type="match status" value="2"/>
</dbReference>
<dbReference type="NCBIfam" id="NF001413">
    <property type="entry name" value="PRK00290.1"/>
    <property type="match status" value="2"/>
</dbReference>
<dbReference type="EMBL" id="CAMXCT030002542">
    <property type="protein sequence ID" value="CAL4786091.1"/>
    <property type="molecule type" value="Genomic_DNA"/>
</dbReference>
<keyword evidence="3" id="KW-0175">Coiled coil</keyword>
<keyword evidence="2" id="KW-0067">ATP-binding</keyword>
<dbReference type="OrthoDB" id="2401965at2759"/>
<dbReference type="FunFam" id="3.90.640.10:FF:000003">
    <property type="entry name" value="Molecular chaperone DnaK"/>
    <property type="match status" value="2"/>
</dbReference>
<dbReference type="InterPro" id="IPR013126">
    <property type="entry name" value="Hsp_70_fam"/>
</dbReference>
<dbReference type="FunFam" id="2.60.34.10:FF:000014">
    <property type="entry name" value="Chaperone protein DnaK HSP70"/>
    <property type="match status" value="2"/>
</dbReference>
<evidence type="ECO:0000313" key="7">
    <source>
        <dbReference type="Proteomes" id="UP001152797"/>
    </source>
</evidence>
<dbReference type="SUPFAM" id="SSF100920">
    <property type="entry name" value="Heat shock protein 70kD (HSP70), peptide-binding domain"/>
    <property type="match status" value="2"/>
</dbReference>
<dbReference type="InterPro" id="IPR043129">
    <property type="entry name" value="ATPase_NBD"/>
</dbReference>
<feature type="coiled-coil region" evidence="3">
    <location>
        <begin position="589"/>
        <end position="636"/>
    </location>
</feature>
<reference evidence="5" key="1">
    <citation type="submission" date="2022-10" db="EMBL/GenBank/DDBJ databases">
        <authorList>
            <person name="Chen Y."/>
            <person name="Dougan E. K."/>
            <person name="Chan C."/>
            <person name="Rhodes N."/>
            <person name="Thang M."/>
        </authorList>
    </citation>
    <scope>NUCLEOTIDE SEQUENCE</scope>
</reference>
<protein>
    <recommendedName>
        <fullName evidence="8">Heat shock protein 70</fullName>
    </recommendedName>
</protein>
<feature type="coiled-coil region" evidence="3">
    <location>
        <begin position="1343"/>
        <end position="1390"/>
    </location>
</feature>
<proteinExistence type="inferred from homology"/>
<feature type="coiled-coil region" evidence="3">
    <location>
        <begin position="331"/>
        <end position="358"/>
    </location>
</feature>